<dbReference type="AlphaFoldDB" id="M7ZD31"/>
<protein>
    <recommendedName>
        <fullName evidence="2">Myb/SANT-like domain-containing protein</fullName>
    </recommendedName>
</protein>
<evidence type="ECO:0008006" key="2">
    <source>
        <dbReference type="Google" id="ProtNLM"/>
    </source>
</evidence>
<proteinExistence type="predicted"/>
<sequence>MGKERDEDGETKDKKTRVSWTTAQLDLLVSMMKEYADAAKFHGQNVYGFDDGQLIIFSVFTLQKIPPH</sequence>
<accession>M7ZD31</accession>
<gene>
    <name evidence="1" type="ORF">TRIUR3_13621</name>
</gene>
<name>M7ZD31_TRIUA</name>
<evidence type="ECO:0000313" key="1">
    <source>
        <dbReference type="EMBL" id="EMS57526.1"/>
    </source>
</evidence>
<reference evidence="1" key="1">
    <citation type="journal article" date="2013" name="Nature">
        <title>Draft genome of the wheat A-genome progenitor Triticum urartu.</title>
        <authorList>
            <person name="Ling H.Q."/>
            <person name="Zhao S."/>
            <person name="Liu D."/>
            <person name="Wang J."/>
            <person name="Sun H."/>
            <person name="Zhang C."/>
            <person name="Fan H."/>
            <person name="Li D."/>
            <person name="Dong L."/>
            <person name="Tao Y."/>
            <person name="Gao C."/>
            <person name="Wu H."/>
            <person name="Li Y."/>
            <person name="Cui Y."/>
            <person name="Guo X."/>
            <person name="Zheng S."/>
            <person name="Wang B."/>
            <person name="Yu K."/>
            <person name="Liang Q."/>
            <person name="Yang W."/>
            <person name="Lou X."/>
            <person name="Chen J."/>
            <person name="Feng M."/>
            <person name="Jian J."/>
            <person name="Zhang X."/>
            <person name="Luo G."/>
            <person name="Jiang Y."/>
            <person name="Liu J."/>
            <person name="Wang Z."/>
            <person name="Sha Y."/>
            <person name="Zhang B."/>
            <person name="Wu H."/>
            <person name="Tang D."/>
            <person name="Shen Q."/>
            <person name="Xue P."/>
            <person name="Zou S."/>
            <person name="Wang X."/>
            <person name="Liu X."/>
            <person name="Wang F."/>
            <person name="Yang Y."/>
            <person name="An X."/>
            <person name="Dong Z."/>
            <person name="Zhang K."/>
            <person name="Zhang X."/>
            <person name="Luo M.C."/>
            <person name="Dvorak J."/>
            <person name="Tong Y."/>
            <person name="Wang J."/>
            <person name="Yang H."/>
            <person name="Li Z."/>
            <person name="Wang D."/>
            <person name="Zhang A."/>
            <person name="Wang J."/>
        </authorList>
    </citation>
    <scope>NUCLEOTIDE SEQUENCE</scope>
</reference>
<dbReference type="EMBL" id="KD143671">
    <property type="protein sequence ID" value="EMS57526.1"/>
    <property type="molecule type" value="Genomic_DNA"/>
</dbReference>
<organism evidence="1">
    <name type="scientific">Triticum urartu</name>
    <name type="common">Red wild einkorn</name>
    <name type="synonym">Crithodium urartu</name>
    <dbReference type="NCBI Taxonomy" id="4572"/>
    <lineage>
        <taxon>Eukaryota</taxon>
        <taxon>Viridiplantae</taxon>
        <taxon>Streptophyta</taxon>
        <taxon>Embryophyta</taxon>
        <taxon>Tracheophyta</taxon>
        <taxon>Spermatophyta</taxon>
        <taxon>Magnoliopsida</taxon>
        <taxon>Liliopsida</taxon>
        <taxon>Poales</taxon>
        <taxon>Poaceae</taxon>
        <taxon>BOP clade</taxon>
        <taxon>Pooideae</taxon>
        <taxon>Triticodae</taxon>
        <taxon>Triticeae</taxon>
        <taxon>Triticinae</taxon>
        <taxon>Triticum</taxon>
    </lineage>
</organism>